<dbReference type="Pfam" id="PF01609">
    <property type="entry name" value="DDE_Tnp_1"/>
    <property type="match status" value="1"/>
</dbReference>
<dbReference type="SUPFAM" id="SSF53098">
    <property type="entry name" value="Ribonuclease H-like"/>
    <property type="match status" value="1"/>
</dbReference>
<evidence type="ECO:0000259" key="2">
    <source>
        <dbReference type="Pfam" id="PF13340"/>
    </source>
</evidence>
<evidence type="ECO:0000259" key="1">
    <source>
        <dbReference type="Pfam" id="PF01609"/>
    </source>
</evidence>
<accession>A0ABV7DXS1</accession>
<dbReference type="NCBIfam" id="NF033580">
    <property type="entry name" value="transpos_IS5_3"/>
    <property type="match status" value="1"/>
</dbReference>
<keyword evidence="4" id="KW-1185">Reference proteome</keyword>
<reference evidence="4" key="1">
    <citation type="journal article" date="2019" name="Int. J. Syst. Evol. Microbiol.">
        <title>The Global Catalogue of Microorganisms (GCM) 10K type strain sequencing project: providing services to taxonomists for standard genome sequencing and annotation.</title>
        <authorList>
            <consortium name="The Broad Institute Genomics Platform"/>
            <consortium name="The Broad Institute Genome Sequencing Center for Infectious Disease"/>
            <person name="Wu L."/>
            <person name="Ma J."/>
        </authorList>
    </citation>
    <scope>NUCLEOTIDE SEQUENCE [LARGE SCALE GENOMIC DNA]</scope>
    <source>
        <strain evidence="4">KCTC 62102</strain>
    </source>
</reference>
<name>A0ABV7DXS1_9RHOB</name>
<comment type="caution">
    <text evidence="3">The sequence shown here is derived from an EMBL/GenBank/DDBJ whole genome shotgun (WGS) entry which is preliminary data.</text>
</comment>
<dbReference type="PANTHER" id="PTHR30007">
    <property type="entry name" value="PHP DOMAIN PROTEIN"/>
    <property type="match status" value="1"/>
</dbReference>
<dbReference type="InterPro" id="IPR002559">
    <property type="entry name" value="Transposase_11"/>
</dbReference>
<evidence type="ECO:0000313" key="3">
    <source>
        <dbReference type="EMBL" id="MFC3087887.1"/>
    </source>
</evidence>
<dbReference type="Pfam" id="PF13340">
    <property type="entry name" value="DUF4096"/>
    <property type="match status" value="1"/>
</dbReference>
<dbReference type="RefSeq" id="WP_386259692.1">
    <property type="nucleotide sequence ID" value="NZ_JBHRSM010000030.1"/>
</dbReference>
<dbReference type="Proteomes" id="UP001595445">
    <property type="component" value="Unassembled WGS sequence"/>
</dbReference>
<dbReference type="PANTHER" id="PTHR30007:SF1">
    <property type="entry name" value="BLR1914 PROTEIN"/>
    <property type="match status" value="1"/>
</dbReference>
<sequence>MARFDLSDFEWDLIRALLPDKPRGVARVDDRRVLNGIFWVLRTGSPWRDLPERYGPPTTIYNRFNRWAKAGVWVRVFETLAEKSPDSMLLIDSSIIRAHQQAATPKRGAHHALGRSRGGLSTKINAMVDGRGLPVAITLSAGQASDKAAVADLLAMHPAPGDVVADRGYDARAVLNLIAARGGRGHIPTQRDRKVQRTVDPALYRERNLVERFFSKLKQFRKIATRYEKTATNYLAAVLLVCSRLWTRAYESAA</sequence>
<proteinExistence type="predicted"/>
<feature type="domain" description="Transposase IS4-like" evidence="1">
    <location>
        <begin position="85"/>
        <end position="245"/>
    </location>
</feature>
<feature type="domain" description="Insertion element IS402-like" evidence="2">
    <location>
        <begin position="6"/>
        <end position="77"/>
    </location>
</feature>
<dbReference type="InterPro" id="IPR025161">
    <property type="entry name" value="IS402-like_dom"/>
</dbReference>
<organism evidence="3 4">
    <name type="scientific">Tabrizicola soli</name>
    <dbReference type="NCBI Taxonomy" id="2185115"/>
    <lineage>
        <taxon>Bacteria</taxon>
        <taxon>Pseudomonadati</taxon>
        <taxon>Pseudomonadota</taxon>
        <taxon>Alphaproteobacteria</taxon>
        <taxon>Rhodobacterales</taxon>
        <taxon>Paracoccaceae</taxon>
        <taxon>Tabrizicola</taxon>
    </lineage>
</organism>
<dbReference type="InterPro" id="IPR012337">
    <property type="entry name" value="RNaseH-like_sf"/>
</dbReference>
<gene>
    <name evidence="3" type="ORF">ACFOD6_17700</name>
</gene>
<evidence type="ECO:0000313" key="4">
    <source>
        <dbReference type="Proteomes" id="UP001595445"/>
    </source>
</evidence>
<dbReference type="EMBL" id="JBHRSM010000030">
    <property type="protein sequence ID" value="MFC3087887.1"/>
    <property type="molecule type" value="Genomic_DNA"/>
</dbReference>
<protein>
    <submittedName>
        <fullName evidence="3">IS5 family transposase</fullName>
    </submittedName>
</protein>